<evidence type="ECO:0000313" key="3">
    <source>
        <dbReference type="EMBL" id="WDI04348.1"/>
    </source>
</evidence>
<dbReference type="RefSeq" id="WP_047909562.1">
    <property type="nucleotide sequence ID" value="NZ_CP118101.1"/>
</dbReference>
<reference evidence="2 5" key="1">
    <citation type="submission" date="2023-02" db="EMBL/GenBank/DDBJ databases">
        <title>Pathogen: clinical or host-associated sample.</title>
        <authorList>
            <person name="Hergert J."/>
            <person name="Casey R."/>
            <person name="Wagner J."/>
            <person name="Young E.L."/>
            <person name="Oakeson K.F."/>
        </authorList>
    </citation>
    <scope>NUCLEOTIDE SEQUENCE</scope>
    <source>
        <strain evidence="3 5">2022CK-00829</strain>
        <strain evidence="2">2022CK-00830</strain>
    </source>
</reference>
<dbReference type="Proteomes" id="UP001221519">
    <property type="component" value="Chromosome"/>
</dbReference>
<feature type="transmembrane region" description="Helical" evidence="1">
    <location>
        <begin position="17"/>
        <end position="36"/>
    </location>
</feature>
<proteinExistence type="predicted"/>
<dbReference type="AlphaFoldDB" id="A0AAX3N4K8"/>
<gene>
    <name evidence="2" type="ORF">PUW23_10815</name>
    <name evidence="3" type="ORF">PUW25_10500</name>
</gene>
<keyword evidence="1" id="KW-0812">Transmembrane</keyword>
<organism evidence="2 4">
    <name type="scientific">Paenibacillus urinalis</name>
    <dbReference type="NCBI Taxonomy" id="521520"/>
    <lineage>
        <taxon>Bacteria</taxon>
        <taxon>Bacillati</taxon>
        <taxon>Bacillota</taxon>
        <taxon>Bacilli</taxon>
        <taxon>Bacillales</taxon>
        <taxon>Paenibacillaceae</taxon>
        <taxon>Paenibacillus</taxon>
    </lineage>
</organism>
<accession>A0AAX3N4K8</accession>
<evidence type="ECO:0000313" key="4">
    <source>
        <dbReference type="Proteomes" id="UP001220962"/>
    </source>
</evidence>
<dbReference type="EMBL" id="CP118108">
    <property type="protein sequence ID" value="WDI04348.1"/>
    <property type="molecule type" value="Genomic_DNA"/>
</dbReference>
<keyword evidence="5" id="KW-1185">Reference proteome</keyword>
<keyword evidence="1" id="KW-0472">Membrane</keyword>
<evidence type="ECO:0000256" key="1">
    <source>
        <dbReference type="SAM" id="Phobius"/>
    </source>
</evidence>
<evidence type="ECO:0000313" key="5">
    <source>
        <dbReference type="Proteomes" id="UP001221519"/>
    </source>
</evidence>
<sequence length="156" mass="18775">MESGKVHMVHRPKDTSGVIFVLILIALQTQVFVSSLRRESEIFWIFSFYILLCLYYLIMMAWYFIKYKPWKPVAFEVLPDSYRVGPHQFTATEIQFIIVRGYFNPCVGLQLFNKKRTPMYMRIKFQDQKQEDMIMKEIKAMAERHQIPVKRGNFRY</sequence>
<name>A0AAX3N4K8_9BACL</name>
<protein>
    <submittedName>
        <fullName evidence="2">Uncharacterized protein</fullName>
    </submittedName>
</protein>
<feature type="transmembrane region" description="Helical" evidence="1">
    <location>
        <begin position="42"/>
        <end position="65"/>
    </location>
</feature>
<evidence type="ECO:0000313" key="2">
    <source>
        <dbReference type="EMBL" id="WDH84665.1"/>
    </source>
</evidence>
<keyword evidence="1" id="KW-1133">Transmembrane helix</keyword>
<dbReference type="Proteomes" id="UP001220962">
    <property type="component" value="Chromosome"/>
</dbReference>
<dbReference type="EMBL" id="CP118101">
    <property type="protein sequence ID" value="WDH84665.1"/>
    <property type="molecule type" value="Genomic_DNA"/>
</dbReference>